<dbReference type="NCBIfam" id="NF004837">
    <property type="entry name" value="PRK06187.1"/>
    <property type="match status" value="1"/>
</dbReference>
<dbReference type="SUPFAM" id="SSF56801">
    <property type="entry name" value="Acetyl-CoA synthetase-like"/>
    <property type="match status" value="1"/>
</dbReference>
<dbReference type="PROSITE" id="PS00455">
    <property type="entry name" value="AMP_BINDING"/>
    <property type="match status" value="1"/>
</dbReference>
<dbReference type="InterPro" id="IPR042099">
    <property type="entry name" value="ANL_N_sf"/>
</dbReference>
<dbReference type="PANTHER" id="PTHR43767:SF11">
    <property type="entry name" value="MEDIUM-CHAIN-FATTY-ACID--COA LIGASE"/>
    <property type="match status" value="1"/>
</dbReference>
<evidence type="ECO:0000259" key="4">
    <source>
        <dbReference type="Pfam" id="PF13193"/>
    </source>
</evidence>
<dbReference type="AlphaFoldDB" id="A0A0F7JRN5"/>
<organism evidence="5 6">
    <name type="scientific">Deinococcus soli</name>
    <name type="common">ex Cha et al. 2016</name>
    <dbReference type="NCBI Taxonomy" id="1309411"/>
    <lineage>
        <taxon>Bacteria</taxon>
        <taxon>Thermotogati</taxon>
        <taxon>Deinococcota</taxon>
        <taxon>Deinococci</taxon>
        <taxon>Deinococcales</taxon>
        <taxon>Deinococcaceae</taxon>
        <taxon>Deinococcus</taxon>
    </lineage>
</organism>
<dbReference type="GO" id="GO:0016877">
    <property type="term" value="F:ligase activity, forming carbon-sulfur bonds"/>
    <property type="evidence" value="ECO:0007669"/>
    <property type="project" value="UniProtKB-ARBA"/>
</dbReference>
<dbReference type="OrthoDB" id="9803968at2"/>
<evidence type="ECO:0000259" key="3">
    <source>
        <dbReference type="Pfam" id="PF00501"/>
    </source>
</evidence>
<evidence type="ECO:0000313" key="6">
    <source>
        <dbReference type="Proteomes" id="UP000034024"/>
    </source>
</evidence>
<dbReference type="Proteomes" id="UP000034024">
    <property type="component" value="Chromosome"/>
</dbReference>
<dbReference type="InterPro" id="IPR025110">
    <property type="entry name" value="AMP-bd_C"/>
</dbReference>
<comment type="similarity">
    <text evidence="1">Belongs to the ATP-dependent AMP-binding enzyme family.</text>
</comment>
<name>A0A0F7JRN5_9DEIO</name>
<gene>
    <name evidence="5" type="ORF">SY84_06630</name>
</gene>
<evidence type="ECO:0000313" key="5">
    <source>
        <dbReference type="EMBL" id="AKH18392.1"/>
    </source>
</evidence>
<dbReference type="Pfam" id="PF00501">
    <property type="entry name" value="AMP-binding"/>
    <property type="match status" value="1"/>
</dbReference>
<feature type="domain" description="AMP-binding enzyme C-terminal" evidence="4">
    <location>
        <begin position="464"/>
        <end position="538"/>
    </location>
</feature>
<dbReference type="Gene3D" id="3.40.50.12780">
    <property type="entry name" value="N-terminal domain of ligase-like"/>
    <property type="match status" value="1"/>
</dbReference>
<dbReference type="KEGG" id="dch:SY84_06630"/>
<dbReference type="PANTHER" id="PTHR43767">
    <property type="entry name" value="LONG-CHAIN-FATTY-ACID--COA LIGASE"/>
    <property type="match status" value="1"/>
</dbReference>
<evidence type="ECO:0000256" key="1">
    <source>
        <dbReference type="ARBA" id="ARBA00006432"/>
    </source>
</evidence>
<accession>A0A0F7JRN5</accession>
<keyword evidence="2 5" id="KW-0436">Ligase</keyword>
<dbReference type="InterPro" id="IPR045851">
    <property type="entry name" value="AMP-bd_C_sf"/>
</dbReference>
<evidence type="ECO:0000256" key="2">
    <source>
        <dbReference type="ARBA" id="ARBA00022598"/>
    </source>
</evidence>
<dbReference type="InterPro" id="IPR050237">
    <property type="entry name" value="ATP-dep_AMP-bd_enzyme"/>
</dbReference>
<reference evidence="5 6" key="1">
    <citation type="submission" date="2015-01" db="EMBL/GenBank/DDBJ databases">
        <title>Deinococcus soli/N5/whole genome sequencing.</title>
        <authorList>
            <person name="Kim M.K."/>
            <person name="Srinivasan S."/>
            <person name="Lee J.-J."/>
        </authorList>
    </citation>
    <scope>NUCLEOTIDE SEQUENCE [LARGE SCALE GENOMIC DNA]</scope>
    <source>
        <strain evidence="5 6">N5</strain>
    </source>
</reference>
<dbReference type="RefSeq" id="WP_046845004.1">
    <property type="nucleotide sequence ID" value="NZ_CP011389.1"/>
</dbReference>
<keyword evidence="6" id="KW-1185">Reference proteome</keyword>
<feature type="domain" description="AMP-dependent synthetase/ligase" evidence="3">
    <location>
        <begin position="46"/>
        <end position="411"/>
    </location>
</feature>
<sequence length="567" mass="61555">MQGNMMDVQLTVPTILERIRTQYAGREVVSLLVAGRDEQGNPVPHKHRTTYGQVADRARRLAGGLLGLGLTKGDRVATLAVNSFRHLEAYLGVPSAGLVLHTVNIRLHPEQIAWILNHAEDRVLLIENVFAAMIPAIKAACPHLEHILVLGPTPQPIPLPGVRDYDTFVQESEPLTRYPELDERDAAAMCYTSGTTGNPKGVVYTHRSTVLHSLASAPKDGLNVGEADTVLPIVPMFHVNAWGLPYTCAMYGAKQVYAGVFADGRSVATLLQDEAVTITAGVPTIWMGLLAELDRAAQAGQPYGLGGLERLIVGGSAAPEAMIRAFQTRHGLSLLQAWGMTETHPLGTASGVPYGVDPSSDEGFALRAKQGRTVPLIELDVLDDQGARLPHDGKTMGRLIIRGPWVASSYFKGEGQSNFFDLDGQLWFDTGDIATLDERGYMHIQDRAKDLIKSGGEWISSVDLENAIMAHPAVNLCAVIAMDDPKWDERPLAVVTPKPGQSVTHDELISFIAPRFAKWWLPDATVLTDSIPIGATGKILKRELRDQYRSYSSTQGLVTPAAPDRSE</sequence>
<dbReference type="InterPro" id="IPR000873">
    <property type="entry name" value="AMP-dep_synth/lig_dom"/>
</dbReference>
<dbReference type="PATRIC" id="fig|1309411.5.peg.1352"/>
<proteinExistence type="inferred from homology"/>
<dbReference type="CDD" id="cd12119">
    <property type="entry name" value="ttLC_FACS_AlkK_like"/>
    <property type="match status" value="1"/>
</dbReference>
<protein>
    <submittedName>
        <fullName evidence="5">Long-chain fatty acid--CoA ligase</fullName>
    </submittedName>
</protein>
<dbReference type="EMBL" id="CP011389">
    <property type="protein sequence ID" value="AKH18392.1"/>
    <property type="molecule type" value="Genomic_DNA"/>
</dbReference>
<dbReference type="InterPro" id="IPR020845">
    <property type="entry name" value="AMP-binding_CS"/>
</dbReference>
<dbReference type="Gene3D" id="3.30.300.30">
    <property type="match status" value="1"/>
</dbReference>
<dbReference type="Pfam" id="PF13193">
    <property type="entry name" value="AMP-binding_C"/>
    <property type="match status" value="1"/>
</dbReference>
<dbReference type="FunFam" id="3.30.300.30:FF:000008">
    <property type="entry name" value="2,3-dihydroxybenzoate-AMP ligase"/>
    <property type="match status" value="1"/>
</dbReference>